<organism evidence="18 19">
    <name type="scientific">Paenibacillus darwinianus</name>
    <dbReference type="NCBI Taxonomy" id="1380763"/>
    <lineage>
        <taxon>Bacteria</taxon>
        <taxon>Bacillati</taxon>
        <taxon>Bacillota</taxon>
        <taxon>Bacilli</taxon>
        <taxon>Bacillales</taxon>
        <taxon>Paenibacillaceae</taxon>
        <taxon>Paenibacillus</taxon>
    </lineage>
</organism>
<keyword evidence="3" id="KW-0001">2Fe-2S</keyword>
<comment type="cofactor">
    <cofactor evidence="10">
        <name>[2Fe-2S] cluster</name>
        <dbReference type="ChEBI" id="CHEBI:190135"/>
    </cofactor>
</comment>
<evidence type="ECO:0000313" key="18">
    <source>
        <dbReference type="EMBL" id="EXX92114.1"/>
    </source>
</evidence>
<evidence type="ECO:0000256" key="6">
    <source>
        <dbReference type="ARBA" id="ARBA00023002"/>
    </source>
</evidence>
<dbReference type="GO" id="GO:0046872">
    <property type="term" value="F:metal ion binding"/>
    <property type="evidence" value="ECO:0007669"/>
    <property type="project" value="UniProtKB-KW"/>
</dbReference>
<keyword evidence="19" id="KW-1185">Reference proteome</keyword>
<evidence type="ECO:0000256" key="1">
    <source>
        <dbReference type="ARBA" id="ARBA00010651"/>
    </source>
</evidence>
<keyword evidence="5" id="KW-0249">Electron transport</keyword>
<dbReference type="RefSeq" id="WP_036582535.1">
    <property type="nucleotide sequence ID" value="NZ_KK082160.1"/>
</dbReference>
<evidence type="ECO:0000256" key="7">
    <source>
        <dbReference type="ARBA" id="ARBA00023004"/>
    </source>
</evidence>
<dbReference type="InterPro" id="IPR017941">
    <property type="entry name" value="Rieske_2Fe-2S"/>
</dbReference>
<dbReference type="Proteomes" id="UP000053750">
    <property type="component" value="Unassembled WGS sequence"/>
</dbReference>
<dbReference type="Pfam" id="PF00355">
    <property type="entry name" value="Rieske"/>
    <property type="match status" value="1"/>
</dbReference>
<dbReference type="PANTHER" id="PTHR10134">
    <property type="entry name" value="CYTOCHROME B-C1 COMPLEX SUBUNIT RIESKE, MITOCHONDRIAL"/>
    <property type="match status" value="1"/>
</dbReference>
<evidence type="ECO:0000259" key="17">
    <source>
        <dbReference type="PROSITE" id="PS51296"/>
    </source>
</evidence>
<keyword evidence="8" id="KW-0411">Iron-sulfur</keyword>
<dbReference type="SUPFAM" id="SSF50022">
    <property type="entry name" value="ISP domain"/>
    <property type="match status" value="1"/>
</dbReference>
<dbReference type="OrthoDB" id="9767869at2"/>
<dbReference type="Gene3D" id="2.102.10.10">
    <property type="entry name" value="Rieske [2Fe-2S] iron-sulphur domain"/>
    <property type="match status" value="1"/>
</dbReference>
<evidence type="ECO:0000256" key="9">
    <source>
        <dbReference type="ARBA" id="ARBA00023157"/>
    </source>
</evidence>
<evidence type="ECO:0000256" key="10">
    <source>
        <dbReference type="ARBA" id="ARBA00034078"/>
    </source>
</evidence>
<evidence type="ECO:0000313" key="19">
    <source>
        <dbReference type="Proteomes" id="UP000053750"/>
    </source>
</evidence>
<feature type="domain" description="Rieske" evidence="17">
    <location>
        <begin position="98"/>
        <end position="167"/>
    </location>
</feature>
<dbReference type="PRINTS" id="PR00162">
    <property type="entry name" value="RIESKE"/>
</dbReference>
<evidence type="ECO:0000256" key="2">
    <source>
        <dbReference type="ARBA" id="ARBA00022448"/>
    </source>
</evidence>
<dbReference type="PROSITE" id="PS51318">
    <property type="entry name" value="TAT"/>
    <property type="match status" value="1"/>
</dbReference>
<evidence type="ECO:0000256" key="3">
    <source>
        <dbReference type="ARBA" id="ARBA00022714"/>
    </source>
</evidence>
<keyword evidence="4" id="KW-0479">Metal-binding</keyword>
<dbReference type="InterPro" id="IPR036922">
    <property type="entry name" value="Rieske_2Fe-2S_sf"/>
</dbReference>
<evidence type="ECO:0000256" key="14">
    <source>
        <dbReference type="ARBA" id="ARBA00075320"/>
    </source>
</evidence>
<evidence type="ECO:0000256" key="13">
    <source>
        <dbReference type="ARBA" id="ARBA00067741"/>
    </source>
</evidence>
<comment type="similarity">
    <text evidence="1">Belongs to the Rieske iron-sulfur protein family.</text>
</comment>
<dbReference type="EMBL" id="JFHU01000015">
    <property type="protein sequence ID" value="EXX92114.1"/>
    <property type="molecule type" value="Genomic_DNA"/>
</dbReference>
<comment type="subunit">
    <text evidence="12">The main subunits of the menaquinol:cytochrome c complex are a Rieske-type iron-sulfur protein (QcrA), a cytochrome b (QcrB) and a cytochrome c (QcrC).</text>
</comment>
<sequence>MSNHDQHESSHKSVKRKEMSRRQFLSYTLGGAGAFMGAGMILPMVRFAVDPLLVKKTESVFVKVVAESEIGNEPKEFKFQINQVDGWYESEPQIAAWIARGQDGKIYALSPICKHLGCTVNWNTQGDNHYFCPCHGAEYTVDGKQLKVAPKPLDEYQVKLQDGNVYLGPIIPNTRV</sequence>
<dbReference type="GO" id="GO:0016020">
    <property type="term" value="C:membrane"/>
    <property type="evidence" value="ECO:0007669"/>
    <property type="project" value="InterPro"/>
</dbReference>
<dbReference type="InterPro" id="IPR005805">
    <property type="entry name" value="Rieske_Fe-S_prot_C"/>
</dbReference>
<keyword evidence="6" id="KW-0560">Oxidoreductase</keyword>
<comment type="caution">
    <text evidence="18">The sequence shown here is derived from an EMBL/GenBank/DDBJ whole genome shotgun (WGS) entry which is preliminary data.</text>
</comment>
<proteinExistence type="inferred from homology"/>
<keyword evidence="16" id="KW-0472">Membrane</keyword>
<evidence type="ECO:0000256" key="5">
    <source>
        <dbReference type="ARBA" id="ARBA00022982"/>
    </source>
</evidence>
<gene>
    <name evidence="18" type="ORF">BG53_03765</name>
</gene>
<feature type="transmembrane region" description="Helical" evidence="16">
    <location>
        <begin position="24"/>
        <end position="45"/>
    </location>
</feature>
<dbReference type="AlphaFoldDB" id="A0A9W5S3Y7"/>
<protein>
    <recommendedName>
        <fullName evidence="13">Menaquinol:cytochrome c reductase iron-sulfur subunit</fullName>
    </recommendedName>
    <alternativeName>
        <fullName evidence="15">Cytochrome bc complex, iron-sulfur subunit</fullName>
    </alternativeName>
    <alternativeName>
        <fullName evidence="14">Rieske iron-sulfur protein QcrA</fullName>
    </alternativeName>
</protein>
<accession>A0A9W5S3Y7</accession>
<evidence type="ECO:0000256" key="8">
    <source>
        <dbReference type="ARBA" id="ARBA00023014"/>
    </source>
</evidence>
<dbReference type="FunFam" id="2.102.10.10:FF:000006">
    <property type="entry name" value="Menaquinol-cytochrome c reductase, iron-sulfur subunit"/>
    <property type="match status" value="1"/>
</dbReference>
<reference evidence="18 19" key="1">
    <citation type="submission" date="2014-02" db="EMBL/GenBank/DDBJ databases">
        <title>Genome sequence of Paenibacillus darwinianus reveals adaptive mechanisms for survival in Antarctic soils.</title>
        <authorList>
            <person name="Dsouza M."/>
            <person name="Taylor M.W."/>
            <person name="Turner S.J."/>
            <person name="Aislabie J."/>
        </authorList>
    </citation>
    <scope>NUCLEOTIDE SEQUENCE [LARGE SCALE GENOMIC DNA]</scope>
    <source>
        <strain evidence="18 19">CE1</strain>
    </source>
</reference>
<evidence type="ECO:0000256" key="11">
    <source>
        <dbReference type="ARBA" id="ARBA00055683"/>
    </source>
</evidence>
<dbReference type="InterPro" id="IPR006311">
    <property type="entry name" value="TAT_signal"/>
</dbReference>
<dbReference type="GO" id="GO:0051537">
    <property type="term" value="F:2 iron, 2 sulfur cluster binding"/>
    <property type="evidence" value="ECO:0007669"/>
    <property type="project" value="UniProtKB-KW"/>
</dbReference>
<comment type="function">
    <text evidence="11">Component of the menaquinol:cytochrome c reductase complex. The Rieske protein is a high potential 2Fe-2S protein.</text>
</comment>
<dbReference type="GO" id="GO:0004497">
    <property type="term" value="F:monooxygenase activity"/>
    <property type="evidence" value="ECO:0007669"/>
    <property type="project" value="UniProtKB-ARBA"/>
</dbReference>
<keyword evidence="16" id="KW-1133">Transmembrane helix</keyword>
<keyword evidence="9" id="KW-1015">Disulfide bond</keyword>
<name>A0A9W5S3Y7_9BACL</name>
<dbReference type="PROSITE" id="PS51296">
    <property type="entry name" value="RIESKE"/>
    <property type="match status" value="1"/>
</dbReference>
<evidence type="ECO:0000256" key="12">
    <source>
        <dbReference type="ARBA" id="ARBA00064458"/>
    </source>
</evidence>
<dbReference type="CDD" id="cd03467">
    <property type="entry name" value="Rieske"/>
    <property type="match status" value="1"/>
</dbReference>
<dbReference type="GO" id="GO:0016705">
    <property type="term" value="F:oxidoreductase activity, acting on paired donors, with incorporation or reduction of molecular oxygen"/>
    <property type="evidence" value="ECO:0007669"/>
    <property type="project" value="UniProtKB-ARBA"/>
</dbReference>
<evidence type="ECO:0000256" key="16">
    <source>
        <dbReference type="SAM" id="Phobius"/>
    </source>
</evidence>
<dbReference type="InterPro" id="IPR014349">
    <property type="entry name" value="Rieske_Fe-S_prot"/>
</dbReference>
<evidence type="ECO:0000256" key="4">
    <source>
        <dbReference type="ARBA" id="ARBA00022723"/>
    </source>
</evidence>
<evidence type="ECO:0000256" key="15">
    <source>
        <dbReference type="ARBA" id="ARBA00076330"/>
    </source>
</evidence>
<keyword evidence="7" id="KW-0408">Iron</keyword>
<keyword evidence="16" id="KW-0812">Transmembrane</keyword>
<keyword evidence="2" id="KW-0813">Transport</keyword>